<feature type="domain" description="Peptidase M24" evidence="1">
    <location>
        <begin position="175"/>
        <end position="383"/>
    </location>
</feature>
<sequence>MTTAEQTAHPHTLRAEHEQRLARVQDVLASRGQDALVVTDPANLYYLTGYNAWSFYMPQALLVPVRGEAHLVLRAMDAKGGHHTATLPPERIHGYPEHYVHRHDIHPWEWIARRGREVGALPTGPAVLALELDAHYFSPRAYLALGACLPQAQLVDSLELVNWLRVVKSDTEIALMRAAGEVTVRAMTVAVDSLRAGARQCDVVAQIQQAQAHGTEALGGDYPAIVPMLPTGETAGTPHLTWVEEPLRQGEATTVELAGVHRRYHVPLARTVSLGPPPARLAQTAEATGLGLEQALAAMRPGSTTADVHAAFTRTIARYGLSKESRIGYSIGIGYPPDWGERTVSLRAEDHTVLTPGMCFHVILGMWMDSWGYETSESVLITDGPPELLAPLDQGLVTHP</sequence>
<dbReference type="InterPro" id="IPR000994">
    <property type="entry name" value="Pept_M24"/>
</dbReference>
<dbReference type="InterPro" id="IPR000587">
    <property type="entry name" value="Creatinase_N"/>
</dbReference>
<gene>
    <name evidence="3" type="ORF">AVL62_04195</name>
</gene>
<dbReference type="SUPFAM" id="SSF55920">
    <property type="entry name" value="Creatinase/aminopeptidase"/>
    <property type="match status" value="1"/>
</dbReference>
<dbReference type="SUPFAM" id="SSF53092">
    <property type="entry name" value="Creatinase/prolidase N-terminal domain"/>
    <property type="match status" value="1"/>
</dbReference>
<name>A0A0W8I7F5_9MICO</name>
<dbReference type="CDD" id="cd01066">
    <property type="entry name" value="APP_MetAP"/>
    <property type="match status" value="1"/>
</dbReference>
<dbReference type="InterPro" id="IPR036005">
    <property type="entry name" value="Creatinase/aminopeptidase-like"/>
</dbReference>
<dbReference type="Gene3D" id="3.90.230.10">
    <property type="entry name" value="Creatinase/methionine aminopeptidase superfamily"/>
    <property type="match status" value="1"/>
</dbReference>
<organism evidence="3 4">
    <name type="scientific">Serinicoccus chungangensis</name>
    <dbReference type="NCBI Taxonomy" id="767452"/>
    <lineage>
        <taxon>Bacteria</taxon>
        <taxon>Bacillati</taxon>
        <taxon>Actinomycetota</taxon>
        <taxon>Actinomycetes</taxon>
        <taxon>Micrococcales</taxon>
        <taxon>Ornithinimicrobiaceae</taxon>
        <taxon>Serinicoccus</taxon>
    </lineage>
</organism>
<dbReference type="InterPro" id="IPR029149">
    <property type="entry name" value="Creatin/AminoP/Spt16_N"/>
</dbReference>
<evidence type="ECO:0000313" key="4">
    <source>
        <dbReference type="Proteomes" id="UP000054837"/>
    </source>
</evidence>
<reference evidence="3 4" key="1">
    <citation type="submission" date="2015-12" db="EMBL/GenBank/DDBJ databases">
        <title>Serinicoccus chungangenesis strain CD08_5 genome sequencing and assembly.</title>
        <authorList>
            <person name="Chander A.M."/>
            <person name="Kaur G."/>
            <person name="Nair G.R."/>
            <person name="Dhawan D.K."/>
            <person name="Kochhar R.K."/>
            <person name="Mayilraj S."/>
            <person name="Bhadada S.K."/>
        </authorList>
    </citation>
    <scope>NUCLEOTIDE SEQUENCE [LARGE SCALE GENOMIC DNA]</scope>
    <source>
        <strain evidence="3 4">CD08_5</strain>
    </source>
</reference>
<evidence type="ECO:0000259" key="1">
    <source>
        <dbReference type="Pfam" id="PF00557"/>
    </source>
</evidence>
<dbReference type="AlphaFoldDB" id="A0A0W8I7F5"/>
<protein>
    <submittedName>
        <fullName evidence="3">Creatinase</fullName>
    </submittedName>
</protein>
<accession>A0A0W8I7F5</accession>
<dbReference type="Pfam" id="PF01321">
    <property type="entry name" value="Creatinase_N"/>
    <property type="match status" value="1"/>
</dbReference>
<dbReference type="Proteomes" id="UP000054837">
    <property type="component" value="Unassembled WGS sequence"/>
</dbReference>
<dbReference type="Pfam" id="PF00557">
    <property type="entry name" value="Peptidase_M24"/>
    <property type="match status" value="1"/>
</dbReference>
<evidence type="ECO:0000313" key="3">
    <source>
        <dbReference type="EMBL" id="KUG54512.1"/>
    </source>
</evidence>
<comment type="caution">
    <text evidence="3">The sequence shown here is derived from an EMBL/GenBank/DDBJ whole genome shotgun (WGS) entry which is preliminary data.</text>
</comment>
<dbReference type="Gene3D" id="3.40.350.10">
    <property type="entry name" value="Creatinase/prolidase N-terminal domain"/>
    <property type="match status" value="1"/>
</dbReference>
<proteinExistence type="predicted"/>
<dbReference type="STRING" id="767452.AVL62_04195"/>
<dbReference type="PANTHER" id="PTHR46112:SF2">
    <property type="entry name" value="XAA-PRO AMINOPEPTIDASE P-RELATED"/>
    <property type="match status" value="1"/>
</dbReference>
<evidence type="ECO:0000259" key="2">
    <source>
        <dbReference type="Pfam" id="PF01321"/>
    </source>
</evidence>
<keyword evidence="4" id="KW-1185">Reference proteome</keyword>
<dbReference type="EMBL" id="LQBL01000027">
    <property type="protein sequence ID" value="KUG54512.1"/>
    <property type="molecule type" value="Genomic_DNA"/>
</dbReference>
<dbReference type="InterPro" id="IPR050659">
    <property type="entry name" value="Peptidase_M24B"/>
</dbReference>
<feature type="domain" description="Creatinase N-terminal" evidence="2">
    <location>
        <begin position="20"/>
        <end position="167"/>
    </location>
</feature>
<dbReference type="PANTHER" id="PTHR46112">
    <property type="entry name" value="AMINOPEPTIDASE"/>
    <property type="match status" value="1"/>
</dbReference>